<dbReference type="STRING" id="1123269.NX02_24810"/>
<evidence type="ECO:0000313" key="3">
    <source>
        <dbReference type="EMBL" id="AHE56569.1"/>
    </source>
</evidence>
<dbReference type="Gene3D" id="1.50.10.10">
    <property type="match status" value="1"/>
</dbReference>
<gene>
    <name evidence="3" type="ORF">NX02_24810</name>
</gene>
<keyword evidence="2" id="KW-0413">Isomerase</keyword>
<evidence type="ECO:0008006" key="5">
    <source>
        <dbReference type="Google" id="ProtNLM"/>
    </source>
</evidence>
<accession>W0AFB0</accession>
<reference evidence="3 4" key="1">
    <citation type="submission" date="2013-07" db="EMBL/GenBank/DDBJ databases">
        <title>Completed genome of Sphingomonas sanxanigenens NX02.</title>
        <authorList>
            <person name="Ma T."/>
            <person name="Huang H."/>
            <person name="Wu M."/>
            <person name="Li X."/>
            <person name="Li G."/>
        </authorList>
    </citation>
    <scope>NUCLEOTIDE SEQUENCE [LARGE SCALE GENOMIC DNA]</scope>
    <source>
        <strain evidence="3 4">NX02</strain>
    </source>
</reference>
<dbReference type="KEGG" id="ssan:NX02_24810"/>
<dbReference type="PANTHER" id="PTHR15108">
    <property type="entry name" value="N-ACYLGLUCOSAMINE-2-EPIMERASE"/>
    <property type="match status" value="1"/>
</dbReference>
<dbReference type="InterPro" id="IPR010819">
    <property type="entry name" value="AGE/CE"/>
</dbReference>
<dbReference type="InterPro" id="IPR012341">
    <property type="entry name" value="6hp_glycosidase-like_sf"/>
</dbReference>
<protein>
    <recommendedName>
        <fullName evidence="5">Mannose-6-phosphate isomerase</fullName>
    </recommendedName>
</protein>
<dbReference type="GO" id="GO:0005975">
    <property type="term" value="P:carbohydrate metabolic process"/>
    <property type="evidence" value="ECO:0007669"/>
    <property type="project" value="InterPro"/>
</dbReference>
<dbReference type="OrthoDB" id="9806359at2"/>
<dbReference type="AlphaFoldDB" id="W0AFB0"/>
<dbReference type="eggNOG" id="COG2942">
    <property type="taxonomic scope" value="Bacteria"/>
</dbReference>
<evidence type="ECO:0000313" key="4">
    <source>
        <dbReference type="Proteomes" id="UP000018851"/>
    </source>
</evidence>
<organism evidence="3 4">
    <name type="scientific">Sphingomonas sanxanigenens DSM 19645 = NX02</name>
    <dbReference type="NCBI Taxonomy" id="1123269"/>
    <lineage>
        <taxon>Bacteria</taxon>
        <taxon>Pseudomonadati</taxon>
        <taxon>Pseudomonadota</taxon>
        <taxon>Alphaproteobacteria</taxon>
        <taxon>Sphingomonadales</taxon>
        <taxon>Sphingomonadaceae</taxon>
        <taxon>Sphingomonas</taxon>
    </lineage>
</organism>
<proteinExistence type="inferred from homology"/>
<dbReference type="PATRIC" id="fig|1123269.5.peg.4863"/>
<evidence type="ECO:0000256" key="2">
    <source>
        <dbReference type="ARBA" id="ARBA00023235"/>
    </source>
</evidence>
<dbReference type="SMR" id="W0AFB0"/>
<dbReference type="EMBL" id="CP006644">
    <property type="protein sequence ID" value="AHE56569.1"/>
    <property type="molecule type" value="Genomic_DNA"/>
</dbReference>
<keyword evidence="4" id="KW-1185">Reference proteome</keyword>
<dbReference type="GO" id="GO:0016853">
    <property type="term" value="F:isomerase activity"/>
    <property type="evidence" value="ECO:0007669"/>
    <property type="project" value="UniProtKB-KW"/>
</dbReference>
<dbReference type="Proteomes" id="UP000018851">
    <property type="component" value="Chromosome"/>
</dbReference>
<comment type="similarity">
    <text evidence="1">Belongs to the N-acylglucosamine 2-epimerase family.</text>
</comment>
<evidence type="ECO:0000256" key="1">
    <source>
        <dbReference type="ARBA" id="ARBA00008558"/>
    </source>
</evidence>
<sequence length="386" mass="43119">MKQRIMELEQEARAWLVDVAAPVWSSRGRTASGLFPERMTLEGVPNDEYFRTFVQARHIYSMVAAGRAGWTGPWRALVDETMRVVIARAKRPDGFYVHRLDRDAAVLDARADLYDQAFVLFALGTAGGALGEKSFFDEAETLLDTIEANWSHPEGGFREGEIVDPSVRRQNPHMHLFEAFSALHEASGRKRFGDAAVAVAELCRTRLVDPVSGALLEYFGEDWTPASGDEGRIAEPGHCFEWAWLFERLARSGAPNAVAVSDAMTAFGRRHGIDAQRGVAINEVLTDGRVVNGKARLWPQTERLKVAVVRYHRTGSDEDLCEVADAWTGLRKYFLPEAQHLWRDKMNEDGSFIEELAPGSSLYHISCAIWEMCSLRTSEKALESAS</sequence>
<dbReference type="InterPro" id="IPR008928">
    <property type="entry name" value="6-hairpin_glycosidase_sf"/>
</dbReference>
<name>W0AFB0_9SPHN</name>
<dbReference type="HOGENOM" id="CLU_046651_1_0_5"/>
<dbReference type="Pfam" id="PF07221">
    <property type="entry name" value="GlcNAc_2-epim"/>
    <property type="match status" value="1"/>
</dbReference>
<dbReference type="SUPFAM" id="SSF48208">
    <property type="entry name" value="Six-hairpin glycosidases"/>
    <property type="match status" value="1"/>
</dbReference>